<name>A0A831DX63_LACGA</name>
<evidence type="ECO:0000256" key="6">
    <source>
        <dbReference type="ARBA" id="ARBA00022692"/>
    </source>
</evidence>
<reference evidence="10 11" key="1">
    <citation type="journal article" date="2006" name="Proc. Natl. Acad. Sci. U.S.A.">
        <title>Comparative genomics of the lactic acid bacteria.</title>
        <authorList>
            <person name="Makarova K."/>
            <person name="Slesarev A."/>
            <person name="Wolf Y."/>
            <person name="Sorokin A."/>
            <person name="Mirkin B."/>
            <person name="Koonin E."/>
            <person name="Pavlov A."/>
            <person name="Pavlova N."/>
            <person name="Karamychev V."/>
            <person name="Polouchine N."/>
            <person name="Shakhova V."/>
            <person name="Grigoriev I."/>
            <person name="Lou Y."/>
            <person name="Rohksar D."/>
            <person name="Lucas S."/>
            <person name="Huang K."/>
            <person name="Goodstein D.M."/>
            <person name="Hawkins T."/>
            <person name="Plengvidhya V."/>
            <person name="Welker D."/>
            <person name="Hughes J."/>
            <person name="Goh Y."/>
            <person name="Benson A."/>
            <person name="Baldwin K."/>
            <person name="Lee J.H."/>
            <person name="Diaz-Muniz I."/>
            <person name="Dosti B."/>
            <person name="Smeianov V."/>
            <person name="Wechter W."/>
            <person name="Barabote R."/>
            <person name="Lorca G."/>
            <person name="Altermann E."/>
            <person name="Barrangou R."/>
            <person name="Ganesan B."/>
            <person name="Xie Y."/>
            <person name="Rawsthorne H."/>
            <person name="Tamir D."/>
            <person name="Parker C."/>
            <person name="Breidt F."/>
            <person name="Broadbent J."/>
            <person name="Hutkins R."/>
            <person name="O'Sullivan D."/>
            <person name="Steele J."/>
            <person name="Unlu G."/>
            <person name="Saier M."/>
            <person name="Klaenhammer T."/>
            <person name="Richardson P."/>
            <person name="Kozyavkin S."/>
            <person name="Weimer B."/>
            <person name="Mills D."/>
        </authorList>
    </citation>
    <scope>NUCLEOTIDE SEQUENCE [LARGE SCALE GENOMIC DNA]</scope>
    <source>
        <strain evidence="11">ATCC 33323 / DSM 20243 / BCRC 14619 / CIP 102991 / JCM 1131 / KCTC 3163 / NCIMB 11718 / NCTC 13722 / AM63</strain>
    </source>
</reference>
<dbReference type="GO" id="GO:0022857">
    <property type="term" value="F:transmembrane transporter activity"/>
    <property type="evidence" value="ECO:0007669"/>
    <property type="project" value="UniProtKB-UniRule"/>
</dbReference>
<evidence type="ECO:0000313" key="10">
    <source>
        <dbReference type="EMBL" id="ABJ59726.1"/>
    </source>
</evidence>
<comment type="similarity">
    <text evidence="2 9">Belongs to the energy-coupling factor EcfT family.</text>
</comment>
<feature type="transmembrane region" description="Helical" evidence="9">
    <location>
        <begin position="199"/>
        <end position="224"/>
    </location>
</feature>
<keyword evidence="6 9" id="KW-0812">Transmembrane</keyword>
<evidence type="ECO:0000256" key="4">
    <source>
        <dbReference type="ARBA" id="ARBA00022448"/>
    </source>
</evidence>
<dbReference type="InterPro" id="IPR003339">
    <property type="entry name" value="ABC/ECF_trnsptr_transmembrane"/>
</dbReference>
<gene>
    <name evidence="9" type="primary">ecfT</name>
    <name evidence="10" type="ordered locus">LGAS_0320</name>
</gene>
<dbReference type="HAMAP" id="MF_01461">
    <property type="entry name" value="EcfT"/>
    <property type="match status" value="1"/>
</dbReference>
<dbReference type="CDD" id="cd16914">
    <property type="entry name" value="EcfT"/>
    <property type="match status" value="1"/>
</dbReference>
<feature type="transmembrane region" description="Helical" evidence="9">
    <location>
        <begin position="21"/>
        <end position="38"/>
    </location>
</feature>
<keyword evidence="5 9" id="KW-1003">Cell membrane</keyword>
<keyword evidence="7 9" id="KW-1133">Transmembrane helix</keyword>
<dbReference type="EMBL" id="CP000413">
    <property type="protein sequence ID" value="ABJ59726.1"/>
    <property type="molecule type" value="Genomic_DNA"/>
</dbReference>
<dbReference type="GO" id="GO:0005886">
    <property type="term" value="C:plasma membrane"/>
    <property type="evidence" value="ECO:0007669"/>
    <property type="project" value="UniProtKB-SubCell"/>
</dbReference>
<evidence type="ECO:0000256" key="5">
    <source>
        <dbReference type="ARBA" id="ARBA00022475"/>
    </source>
</evidence>
<proteinExistence type="inferred from homology"/>
<accession>A0A831DX63</accession>
<comment type="subcellular location">
    <subcellularLocation>
        <location evidence="1 9">Cell membrane</location>
        <topology evidence="1 9">Multi-pass membrane protein</topology>
    </subcellularLocation>
</comment>
<keyword evidence="4 9" id="KW-0813">Transport</keyword>
<dbReference type="RefSeq" id="WP_011678767.1">
    <property type="nucleotide sequence ID" value="NC_008530.1"/>
</dbReference>
<keyword evidence="8 9" id="KW-0472">Membrane</keyword>
<protein>
    <recommendedName>
        <fullName evidence="3 9">Energy-coupling factor transporter transmembrane protein EcfT</fullName>
        <shortName evidence="9">ECF transporter T component EcfT</shortName>
    </recommendedName>
</protein>
<feature type="transmembrane region" description="Helical" evidence="9">
    <location>
        <begin position="106"/>
        <end position="128"/>
    </location>
</feature>
<dbReference type="GeneID" id="29638340"/>
<comment type="function">
    <text evidence="9">Transmembrane (T) component of an energy-coupling factor (ECF) ABC-transporter complex. Unlike classic ABC transporters this ECF transporter provides the energy necessary to transport a number of different substrates.</text>
</comment>
<evidence type="ECO:0000256" key="7">
    <source>
        <dbReference type="ARBA" id="ARBA00022989"/>
    </source>
</evidence>
<evidence type="ECO:0000256" key="3">
    <source>
        <dbReference type="ARBA" id="ARBA00014042"/>
    </source>
</evidence>
<comment type="subunit">
    <text evidence="9">Forms a stable energy-coupling factor (ECF) transporter complex composed of 2 membrane-embedded substrate-binding proteins (S component), 2 ATP-binding proteins (A component) and 2 transmembrane proteins (T component).</text>
</comment>
<feature type="transmembrane region" description="Helical" evidence="9">
    <location>
        <begin position="245"/>
        <end position="264"/>
    </location>
</feature>
<dbReference type="InterPro" id="IPR024919">
    <property type="entry name" value="EcfT"/>
</dbReference>
<dbReference type="AlphaFoldDB" id="A0A831DX63"/>
<organism evidence="10 11">
    <name type="scientific">Lactobacillus gasseri (strain ATCC 33323 / DSM 20243 / BCRC 14619 / CIP 102991 / JCM 1131 / KCTC 3163 / NCIMB 11718 / NCTC 13722 / AM63)</name>
    <dbReference type="NCBI Taxonomy" id="324831"/>
    <lineage>
        <taxon>Bacteria</taxon>
        <taxon>Bacillati</taxon>
        <taxon>Bacillota</taxon>
        <taxon>Bacilli</taxon>
        <taxon>Lactobacillales</taxon>
        <taxon>Lactobacillaceae</taxon>
        <taxon>Lactobacillus</taxon>
    </lineage>
</organism>
<dbReference type="Proteomes" id="UP000000664">
    <property type="component" value="Chromosome"/>
</dbReference>
<evidence type="ECO:0000256" key="8">
    <source>
        <dbReference type="ARBA" id="ARBA00023136"/>
    </source>
</evidence>
<dbReference type="KEGG" id="lga:LGAS_0320"/>
<feature type="transmembrane region" description="Helical" evidence="9">
    <location>
        <begin position="72"/>
        <end position="94"/>
    </location>
</feature>
<dbReference type="PANTHER" id="PTHR33514">
    <property type="entry name" value="PROTEIN ABCI12, CHLOROPLASTIC"/>
    <property type="match status" value="1"/>
</dbReference>
<evidence type="ECO:0000256" key="1">
    <source>
        <dbReference type="ARBA" id="ARBA00004651"/>
    </source>
</evidence>
<feature type="transmembrane region" description="Helical" evidence="9">
    <location>
        <begin position="148"/>
        <end position="167"/>
    </location>
</feature>
<evidence type="ECO:0000256" key="9">
    <source>
        <dbReference type="HAMAP-Rule" id="MF_01461"/>
    </source>
</evidence>
<dbReference type="PANTHER" id="PTHR33514:SF13">
    <property type="entry name" value="PROTEIN ABCI12, CHLOROPLASTIC"/>
    <property type="match status" value="1"/>
</dbReference>
<dbReference type="Pfam" id="PF02361">
    <property type="entry name" value="CbiQ"/>
    <property type="match status" value="1"/>
</dbReference>
<sequence length="267" mass="30582">MSKIIIGRYIPGNSIIYKMDPRGKIIATFLFIVIIFLANNWLSYLFLSFFTLLAVGATKLKPKVFWDGVKPLIWLILFTSVLQLFFTTGGKVYWHWGIFNISEYGIQNSIFIFIRFVMIILISTVLTLTTTSLEIADGMEWLLRPLGYLKVPVAQIALVMSIALRFVPTLLDQAVRIMNAQRARGADFNSGGLIKRIHAIIPILIPLFISSLTIAIDLATAMEARGYREGAKRTRYRVLRWSKYDWDWVNLGYFALLTLILLLTRTY</sequence>
<evidence type="ECO:0000313" key="11">
    <source>
        <dbReference type="Proteomes" id="UP000000664"/>
    </source>
</evidence>
<evidence type="ECO:0000256" key="2">
    <source>
        <dbReference type="ARBA" id="ARBA00005660"/>
    </source>
</evidence>